<reference evidence="1 3" key="1">
    <citation type="journal article" date="2010" name="J. Bacteriol.">
        <title>Biochemical characterization of a novel indole prenyltransferase from Streptomyces sp. SN-593.</title>
        <authorList>
            <person name="Takahashi S."/>
            <person name="Takagi H."/>
            <person name="Toyoda A."/>
            <person name="Uramoto M."/>
            <person name="Nogawa T."/>
            <person name="Ueki M."/>
            <person name="Sakaki Y."/>
            <person name="Osada H."/>
        </authorList>
    </citation>
    <scope>NUCLEOTIDE SEQUENCE [LARGE SCALE GENOMIC DNA]</scope>
    <source>
        <strain evidence="1 3">SN-593</strain>
    </source>
</reference>
<reference evidence="1 3" key="2">
    <citation type="journal article" date="2011" name="J. Antibiot.">
        <title>Furaquinocins I and J: novel polyketide isoprenoid hybrid compounds from Streptomyces reveromyceticus SN-593.</title>
        <authorList>
            <person name="Panthee S."/>
            <person name="Takahashi S."/>
            <person name="Takagi H."/>
            <person name="Nogawa T."/>
            <person name="Oowada E."/>
            <person name="Uramoto M."/>
            <person name="Osada H."/>
        </authorList>
    </citation>
    <scope>NUCLEOTIDE SEQUENCE [LARGE SCALE GENOMIC DNA]</scope>
    <source>
        <strain evidence="1 3">SN-593</strain>
    </source>
</reference>
<accession>A0A7U3UXS9</accession>
<proteinExistence type="predicted"/>
<dbReference type="EMBL" id="AP018365">
    <property type="protein sequence ID" value="BBB00615.1"/>
    <property type="molecule type" value="Genomic_DNA"/>
</dbReference>
<dbReference type="EMBL" id="AP018365">
    <property type="protein sequence ID" value="BBB00562.1"/>
    <property type="molecule type" value="Genomic_DNA"/>
</dbReference>
<keyword evidence="3" id="KW-1185">Reference proteome</keyword>
<gene>
    <name evidence="2" type="ORF">RVR_10561</name>
    <name evidence="1" type="ORF">RVR_7689</name>
</gene>
<protein>
    <submittedName>
        <fullName evidence="1">Uncharacterized protein</fullName>
    </submittedName>
</protein>
<evidence type="ECO:0000313" key="2">
    <source>
        <dbReference type="EMBL" id="BBB00615.1"/>
    </source>
</evidence>
<dbReference type="RefSeq" id="WP_202236538.1">
    <property type="nucleotide sequence ID" value="NZ_AP018365.1"/>
</dbReference>
<name>A0A7U3UXS9_9ACTN</name>
<reference evidence="1 3" key="3">
    <citation type="journal article" date="2011" name="Nat. Chem. Biol.">
        <title>Reveromycin A biosynthesis uses RevG and RevJ for stereospecific spiroacetal formation.</title>
        <authorList>
            <person name="Takahashi S."/>
            <person name="Toyoda A."/>
            <person name="Sekiyama Y."/>
            <person name="Takagi H."/>
            <person name="Nogawa T."/>
            <person name="Uramoto M."/>
            <person name="Suzuki R."/>
            <person name="Koshino H."/>
            <person name="Kumano T."/>
            <person name="Panthee S."/>
            <person name="Dairi T."/>
            <person name="Ishikawa J."/>
            <person name="Ikeda H."/>
            <person name="Sakaki Y."/>
            <person name="Osada H."/>
        </authorList>
    </citation>
    <scope>NUCLEOTIDE SEQUENCE [LARGE SCALE GENOMIC DNA]</scope>
    <source>
        <strain evidence="1 3">SN-593</strain>
    </source>
</reference>
<evidence type="ECO:0000313" key="3">
    <source>
        <dbReference type="Proteomes" id="UP000595703"/>
    </source>
</evidence>
<dbReference type="KEGG" id="arev:RVR_7689"/>
<reference evidence="1 3" key="4">
    <citation type="journal article" date="2020" name="Sci. Rep.">
        <title>beta-carboline chemical signals induce reveromycin production through a LuxR family regulator in Streptomyces sp. SN-593.</title>
        <authorList>
            <person name="Panthee S."/>
            <person name="Kito N."/>
            <person name="Hayashi T."/>
            <person name="Shimizu T."/>
            <person name="Ishikawa J."/>
            <person name="Hamamoto H."/>
            <person name="Osada H."/>
            <person name="Takahashi S."/>
        </authorList>
    </citation>
    <scope>NUCLEOTIDE SEQUENCE [LARGE SCALE GENOMIC DNA]</scope>
    <source>
        <strain evidence="1 3">SN-593</strain>
    </source>
</reference>
<dbReference type="KEGG" id="arev:RVR_10561"/>
<evidence type="ECO:0000313" key="1">
    <source>
        <dbReference type="EMBL" id="BBB00562.1"/>
    </source>
</evidence>
<organism evidence="1 3">
    <name type="scientific">Actinacidiphila reveromycinica</name>
    <dbReference type="NCBI Taxonomy" id="659352"/>
    <lineage>
        <taxon>Bacteria</taxon>
        <taxon>Bacillati</taxon>
        <taxon>Actinomycetota</taxon>
        <taxon>Actinomycetes</taxon>
        <taxon>Kitasatosporales</taxon>
        <taxon>Streptomycetaceae</taxon>
        <taxon>Actinacidiphila</taxon>
    </lineage>
</organism>
<sequence length="445" mass="47069">MQDSAAGAATMKALRRRRGLSLAGTARALTNVAAELRLPALPAVASVQRSVARWEAARPTRPDDRYQLLLGHLYARTPAGSIAIGPGSDFAELLTALHLLGEGERRTAELRTAVLRAATDQGAGMLSLLSPALQAQLAAALADPARTTDETVAGLAAAVADVNGQVGTLPMVRLQLLLAPAVDAARRLLAAPVPSAPLQESLREAAVAAYTVAARLAFETRDDEASRAAYTAATREAAQLGRPWRQAGVHMSHALTTMYATHDLAAARVLADRAVRAAQRGESILVRARAHALQAEMLARAGQARQVDTALRLAWYDMEANHAGDPAVTSFSAGHLRGFEGVCELHVGDPATAHDRFAHSAAALAAPRELVQRAIVTVDQALARIRMGAPQDAVELLHQSVDAAAATGGRVPALRLRDARQALRPWRQETWVMDLDDHLLDGLGA</sequence>
<dbReference type="AlphaFoldDB" id="A0A7U3UXS9"/>
<dbReference type="Proteomes" id="UP000595703">
    <property type="component" value="Chromosome"/>
</dbReference>